<accession>A0AAD7J0F6</accession>
<dbReference type="SUPFAM" id="SSF53098">
    <property type="entry name" value="Ribonuclease H-like"/>
    <property type="match status" value="1"/>
</dbReference>
<evidence type="ECO:0000313" key="1">
    <source>
        <dbReference type="EMBL" id="KAJ7754179.1"/>
    </source>
</evidence>
<sequence>MSSWGQEHFRQGKVKYKNDKSHWESRCKACIARRVRELREADEAEVIAGLREYVRSPTELDTQAEEDVPPVSGKLERWLSHLSRCDSVPPELQALAKAASKKENANGPGIRLSRVQDAARAATILPSPHPRLTLNGPGPSRHHAPPSSILNARMTLDVPHAICEPQASSLRYGVMWEPPKQEEFAQDLCKLFVACNISWNSAANPQLNLFFSKYVPEAKILDRQVLSGRILDSLALQAETGMKSIVTGRLGTGQCDGWKSGAKAAIITTSVTVDIQLYMIAAHDVSPERKTADNLLQIVLEDMEYCEELGIIMIAYCTDNGGDARGMRVRLKRVKPKLLVPPCWGHQVNLIVAEVLELDVPCMLSIDDGLDIVKWFTNHSHAIGLLNEEQKLTERFEKTHHLLRLIFPVISRWIYHFLAVRRILTLSPPMRTLHFNHHDKLIECAGPKRDARAKAEKILAPIEDPQFWKNLAEVKILLEPLAIAAKCMQAPDAGLDQVLLMLGNLYRIYGSPEINSRVRSCVRKSLEKRWLAMEREVFILAVYLNPYIRGSAFSPKNPALKVISLYNVAKHLFVRFFDVEPDLDFHAAFFDYSKDLREFSSKYMNLTQMKLLYERENKCVNVAKVWEQLDTGEANGRNGLVKLAIWILSIVANSAGSERGYSKFGLFLTKLRSQLSIQKVLKMTTVDMDLKRQHEELGLTTDRIKRKFVHFAEQYVDVGNGAQAMDYDEADSFASLTTQLRDDLTNSWDSNYTLKELFQYPTDNTESLENGLGFHWQGGVKDLQDEMELYDLLMEEFDL</sequence>
<dbReference type="InterPro" id="IPR012337">
    <property type="entry name" value="RNaseH-like_sf"/>
</dbReference>
<reference evidence="1" key="1">
    <citation type="submission" date="2023-03" db="EMBL/GenBank/DDBJ databases">
        <title>Massive genome expansion in bonnet fungi (Mycena s.s.) driven by repeated elements and novel gene families across ecological guilds.</title>
        <authorList>
            <consortium name="Lawrence Berkeley National Laboratory"/>
            <person name="Harder C.B."/>
            <person name="Miyauchi S."/>
            <person name="Viragh M."/>
            <person name="Kuo A."/>
            <person name="Thoen E."/>
            <person name="Andreopoulos B."/>
            <person name="Lu D."/>
            <person name="Skrede I."/>
            <person name="Drula E."/>
            <person name="Henrissat B."/>
            <person name="Morin E."/>
            <person name="Kohler A."/>
            <person name="Barry K."/>
            <person name="LaButti K."/>
            <person name="Morin E."/>
            <person name="Salamov A."/>
            <person name="Lipzen A."/>
            <person name="Mereny Z."/>
            <person name="Hegedus B."/>
            <person name="Baldrian P."/>
            <person name="Stursova M."/>
            <person name="Weitz H."/>
            <person name="Taylor A."/>
            <person name="Grigoriev I.V."/>
            <person name="Nagy L.G."/>
            <person name="Martin F."/>
            <person name="Kauserud H."/>
        </authorList>
    </citation>
    <scope>NUCLEOTIDE SEQUENCE</scope>
    <source>
        <strain evidence="1">CBHHK188m</strain>
    </source>
</reference>
<name>A0AAD7J0F6_9AGAR</name>
<protein>
    <submittedName>
        <fullName evidence="1">Ribonuclease H-like domain-containing protein</fullName>
    </submittedName>
</protein>
<comment type="caution">
    <text evidence="1">The sequence shown here is derived from an EMBL/GenBank/DDBJ whole genome shotgun (WGS) entry which is preliminary data.</text>
</comment>
<gene>
    <name evidence="1" type="ORF">DFH07DRAFT_959881</name>
</gene>
<keyword evidence="2" id="KW-1185">Reference proteome</keyword>
<proteinExistence type="predicted"/>
<dbReference type="EMBL" id="JARJLG010000068">
    <property type="protein sequence ID" value="KAJ7754179.1"/>
    <property type="molecule type" value="Genomic_DNA"/>
</dbReference>
<evidence type="ECO:0000313" key="2">
    <source>
        <dbReference type="Proteomes" id="UP001215280"/>
    </source>
</evidence>
<dbReference type="AlphaFoldDB" id="A0AAD7J0F6"/>
<dbReference type="Proteomes" id="UP001215280">
    <property type="component" value="Unassembled WGS sequence"/>
</dbReference>
<organism evidence="1 2">
    <name type="scientific">Mycena maculata</name>
    <dbReference type="NCBI Taxonomy" id="230809"/>
    <lineage>
        <taxon>Eukaryota</taxon>
        <taxon>Fungi</taxon>
        <taxon>Dikarya</taxon>
        <taxon>Basidiomycota</taxon>
        <taxon>Agaricomycotina</taxon>
        <taxon>Agaricomycetes</taxon>
        <taxon>Agaricomycetidae</taxon>
        <taxon>Agaricales</taxon>
        <taxon>Marasmiineae</taxon>
        <taxon>Mycenaceae</taxon>
        <taxon>Mycena</taxon>
    </lineage>
</organism>